<accession>A0ABQ7IL25</accession>
<evidence type="ECO:0000313" key="4">
    <source>
        <dbReference type="Proteomes" id="UP000783213"/>
    </source>
</evidence>
<reference evidence="3 4" key="1">
    <citation type="journal article" date="2020" name="Genome Biol. Evol.">
        <title>Comparative genomics of Sclerotiniaceae.</title>
        <authorList>
            <person name="Valero Jimenez C.A."/>
            <person name="Steentjes M."/>
            <person name="Scholten O.E."/>
            <person name="Van Kan J.A.L."/>
        </authorList>
    </citation>
    <scope>NUCLEOTIDE SEQUENCE [LARGE SCALE GENOMIC DNA]</scope>
    <source>
        <strain evidence="3 4">B1</strain>
    </source>
</reference>
<dbReference type="Gene3D" id="3.40.50.300">
    <property type="entry name" value="P-loop containing nucleotide triphosphate hydrolases"/>
    <property type="match status" value="1"/>
</dbReference>
<organism evidence="3 4">
    <name type="scientific">Botrytis deweyae</name>
    <dbReference type="NCBI Taxonomy" id="2478750"/>
    <lineage>
        <taxon>Eukaryota</taxon>
        <taxon>Fungi</taxon>
        <taxon>Dikarya</taxon>
        <taxon>Ascomycota</taxon>
        <taxon>Pezizomycotina</taxon>
        <taxon>Leotiomycetes</taxon>
        <taxon>Helotiales</taxon>
        <taxon>Sclerotiniaceae</taxon>
        <taxon>Botrytis</taxon>
    </lineage>
</organism>
<dbReference type="InterPro" id="IPR056884">
    <property type="entry name" value="NPHP3-like_N"/>
</dbReference>
<comment type="caution">
    <text evidence="3">The sequence shown here is derived from an EMBL/GenBank/DDBJ whole genome shotgun (WGS) entry which is preliminary data.</text>
</comment>
<protein>
    <recommendedName>
        <fullName evidence="2">Nephrocystin 3-like N-terminal domain-containing protein</fullName>
    </recommendedName>
</protein>
<dbReference type="PANTHER" id="PTHR10039">
    <property type="entry name" value="AMELOGENIN"/>
    <property type="match status" value="1"/>
</dbReference>
<name>A0ABQ7IL25_9HELO</name>
<dbReference type="EMBL" id="RCSX01000012">
    <property type="protein sequence ID" value="KAF7927505.1"/>
    <property type="molecule type" value="Genomic_DNA"/>
</dbReference>
<dbReference type="SUPFAM" id="SSF52540">
    <property type="entry name" value="P-loop containing nucleoside triphosphate hydrolases"/>
    <property type="match status" value="1"/>
</dbReference>
<evidence type="ECO:0000313" key="3">
    <source>
        <dbReference type="EMBL" id="KAF7927505.1"/>
    </source>
</evidence>
<evidence type="ECO:0000256" key="1">
    <source>
        <dbReference type="ARBA" id="ARBA00022737"/>
    </source>
</evidence>
<dbReference type="GeneID" id="62232661"/>
<dbReference type="Proteomes" id="UP000783213">
    <property type="component" value="Unassembled WGS sequence"/>
</dbReference>
<proteinExistence type="predicted"/>
<sequence length="334" mass="37923">MDSHGVLPNGLMNYGQTRSHERHNITQEISHIKAEAGSRLFVGTNITYEGAAPKKDEILNWLDPENLRISQYKEHIRHREDRVDDTGEDFLNGDFKEWASSNKRFLWLRGQVGSGKTIICSHLIENIPKILKIIPPGVTSNNAHLVAYYYCSFSDNSTFDVGNFQRSIIAQLREKYGLLPELKELYDNCAPFPPSTVQLTTLLLSIISSLEGSSAILTNSEQNEACRSITLVIDGLDEVPLGKPRDGYLQFIEKLSSIQNPNFRIVIVSREEGDLKASFPKDQWRWLMRDVAHVTIDIEQFVRARISNHRRLNSQSTEIKSLISRRLSQGSEGI</sequence>
<dbReference type="Pfam" id="PF24883">
    <property type="entry name" value="NPHP3_N"/>
    <property type="match status" value="1"/>
</dbReference>
<feature type="domain" description="Nephrocystin 3-like N-terminal" evidence="2">
    <location>
        <begin position="86"/>
        <end position="270"/>
    </location>
</feature>
<dbReference type="InterPro" id="IPR027417">
    <property type="entry name" value="P-loop_NTPase"/>
</dbReference>
<keyword evidence="4" id="KW-1185">Reference proteome</keyword>
<gene>
    <name evidence="3" type="ORF">EAE98_005887</name>
</gene>
<dbReference type="PANTHER" id="PTHR10039:SF16">
    <property type="entry name" value="GPI INOSITOL-DEACYLASE"/>
    <property type="match status" value="1"/>
</dbReference>
<evidence type="ECO:0000259" key="2">
    <source>
        <dbReference type="Pfam" id="PF24883"/>
    </source>
</evidence>
<dbReference type="RefSeq" id="XP_038809904.1">
    <property type="nucleotide sequence ID" value="XM_038953509.1"/>
</dbReference>
<keyword evidence="1" id="KW-0677">Repeat</keyword>